<evidence type="ECO:0000313" key="1">
    <source>
        <dbReference type="EMBL" id="GFP98649.1"/>
    </source>
</evidence>
<proteinExistence type="predicted"/>
<evidence type="ECO:0000313" key="2">
    <source>
        <dbReference type="Proteomes" id="UP000653305"/>
    </source>
</evidence>
<gene>
    <name evidence="1" type="ORF">PHJA_002008800</name>
</gene>
<name>A0A830CI26_9LAMI</name>
<keyword evidence="1" id="KW-0675">Receptor</keyword>
<keyword evidence="2" id="KW-1185">Reference proteome</keyword>
<sequence>MHICYRHHTKLLQIELHHRIREHLRILPRIPLRYVYNIRLQHHRISFPIPTDKPIY</sequence>
<organism evidence="1 2">
    <name type="scientific">Phtheirospermum japonicum</name>
    <dbReference type="NCBI Taxonomy" id="374723"/>
    <lineage>
        <taxon>Eukaryota</taxon>
        <taxon>Viridiplantae</taxon>
        <taxon>Streptophyta</taxon>
        <taxon>Embryophyta</taxon>
        <taxon>Tracheophyta</taxon>
        <taxon>Spermatophyta</taxon>
        <taxon>Magnoliopsida</taxon>
        <taxon>eudicotyledons</taxon>
        <taxon>Gunneridae</taxon>
        <taxon>Pentapetalae</taxon>
        <taxon>asterids</taxon>
        <taxon>lamiids</taxon>
        <taxon>Lamiales</taxon>
        <taxon>Orobanchaceae</taxon>
        <taxon>Orobanchaceae incertae sedis</taxon>
        <taxon>Phtheirospermum</taxon>
    </lineage>
</organism>
<protein>
    <submittedName>
        <fullName evidence="1">Abscisic acid receptor pyl2</fullName>
    </submittedName>
</protein>
<dbReference type="Proteomes" id="UP000653305">
    <property type="component" value="Unassembled WGS sequence"/>
</dbReference>
<dbReference type="EMBL" id="BMAC01000539">
    <property type="protein sequence ID" value="GFP98649.1"/>
    <property type="molecule type" value="Genomic_DNA"/>
</dbReference>
<accession>A0A830CI26</accession>
<reference evidence="1" key="1">
    <citation type="submission" date="2020-07" db="EMBL/GenBank/DDBJ databases">
        <title>Ethylene signaling mediates host invasion by parasitic plants.</title>
        <authorList>
            <person name="Yoshida S."/>
        </authorList>
    </citation>
    <scope>NUCLEOTIDE SEQUENCE</scope>
    <source>
        <strain evidence="1">Okayama</strain>
    </source>
</reference>
<dbReference type="AlphaFoldDB" id="A0A830CI26"/>
<comment type="caution">
    <text evidence="1">The sequence shown here is derived from an EMBL/GenBank/DDBJ whole genome shotgun (WGS) entry which is preliminary data.</text>
</comment>